<dbReference type="KEGG" id="psyo:PB01_12625"/>
<proteinExistence type="predicted"/>
<evidence type="ECO:0008006" key="3">
    <source>
        <dbReference type="Google" id="ProtNLM"/>
    </source>
</evidence>
<name>A0A5J6STP2_9BACI</name>
<reference evidence="1 2" key="1">
    <citation type="submission" date="2018-07" db="EMBL/GenBank/DDBJ databases">
        <title>Complete genome sequence of Psychrobacillus sp. PB01, isolated from iceberg, and comparative genome analysis of Psychrobacillus strains.</title>
        <authorList>
            <person name="Lee P.C."/>
        </authorList>
    </citation>
    <scope>NUCLEOTIDE SEQUENCE [LARGE SCALE GENOMIC DNA]</scope>
    <source>
        <strain evidence="1 2">PB01</strain>
    </source>
</reference>
<evidence type="ECO:0000313" key="2">
    <source>
        <dbReference type="Proteomes" id="UP000325517"/>
    </source>
</evidence>
<dbReference type="EMBL" id="CP031223">
    <property type="protein sequence ID" value="QFF99607.1"/>
    <property type="molecule type" value="Genomic_DNA"/>
</dbReference>
<protein>
    <recommendedName>
        <fullName evidence="3">Core-binding (CB) domain-containing protein</fullName>
    </recommendedName>
</protein>
<evidence type="ECO:0000313" key="1">
    <source>
        <dbReference type="EMBL" id="QFF99607.1"/>
    </source>
</evidence>
<sequence>MTVIIKQLEVSGCRERTLYDYRTIVHYFIRDTKVEFLIVITSDVIYTWFEKMNVKNTTKLTRLKCFKAFLARYFDNGWWRNKF</sequence>
<dbReference type="AlphaFoldDB" id="A0A5J6STP2"/>
<organism evidence="1 2">
    <name type="scientific">Psychrobacillus glaciei</name>
    <dbReference type="NCBI Taxonomy" id="2283160"/>
    <lineage>
        <taxon>Bacteria</taxon>
        <taxon>Bacillati</taxon>
        <taxon>Bacillota</taxon>
        <taxon>Bacilli</taxon>
        <taxon>Bacillales</taxon>
        <taxon>Bacillaceae</taxon>
        <taxon>Psychrobacillus</taxon>
    </lineage>
</organism>
<accession>A0A5J6STP2</accession>
<gene>
    <name evidence="1" type="ORF">PB01_12625</name>
</gene>
<dbReference type="Proteomes" id="UP000325517">
    <property type="component" value="Chromosome"/>
</dbReference>
<keyword evidence="2" id="KW-1185">Reference proteome</keyword>